<dbReference type="InterPro" id="IPR013442">
    <property type="entry name" value="SSO1393-like"/>
</dbReference>
<organism evidence="2 3">
    <name type="scientific">Candidatus Kryptonium thompsonii</name>
    <dbReference type="NCBI Taxonomy" id="1633631"/>
    <lineage>
        <taxon>Bacteria</taxon>
        <taxon>Pseudomonadati</taxon>
        <taxon>Candidatus Kryptoniota</taxon>
        <taxon>Candidatus Kryptonium</taxon>
    </lineage>
</organism>
<protein>
    <submittedName>
        <fullName evidence="2">CRISPR-associated protein, APE2256 family</fullName>
    </submittedName>
</protein>
<evidence type="ECO:0000313" key="2">
    <source>
        <dbReference type="EMBL" id="CUS94190.1"/>
    </source>
</evidence>
<sequence>MKKVITMVGTSIFENYFEEESEDKISRGYFEDLQEKRAKEFDLEKGKIQSLRDAIKEWIGSRKDKGRANLSAEVKSLLKLKEELKDDDFEVYLLYSDTILSKLASQLIEEILQDLGFDSKKIYTRLIKCLQVQDREEFNTGMSELINEIYRIADEYWDNVIINITGGYKATIPYLTILAQVNKCPVYYIFEKTDALIKIPYIPLDIKWEIFEKNEEFFTKLERDGVSELKGINEEDYADVLSLVEKVENLYSLNNLGIVLWEKYKRGFRVFYVSGLFKEYIGKDQNFRNIAEKSLLELKRRIEQNPQDPDLDHRLEDVDLQGFKCFKHKESNLQVRILYKAEERKTRYGAVEYDIYAGAISIGSDVHNVESEYIETFKRNLQKIKDLGNYEVYKIQKEG</sequence>
<dbReference type="EMBL" id="CZVI01000044">
    <property type="protein sequence ID" value="CUS94190.1"/>
    <property type="molecule type" value="Genomic_DNA"/>
</dbReference>
<accession>A0ABM9UZ99</accession>
<keyword evidence="3" id="KW-1185">Reference proteome</keyword>
<dbReference type="NCBIfam" id="TIGR02619">
    <property type="entry name" value="putative CRISPR-associated protein, APE2256 family"/>
    <property type="match status" value="1"/>
</dbReference>
<evidence type="ECO:0000259" key="1">
    <source>
        <dbReference type="Pfam" id="PF09651"/>
    </source>
</evidence>
<dbReference type="Pfam" id="PF09651">
    <property type="entry name" value="Cas_APE2256"/>
    <property type="match status" value="1"/>
</dbReference>
<name>A0ABM9UZ99_9BACT</name>
<dbReference type="Proteomes" id="UP000182200">
    <property type="component" value="Unassembled WGS sequence"/>
</dbReference>
<proteinExistence type="predicted"/>
<dbReference type="Gene3D" id="3.40.50.10770">
    <property type="entry name" value="Hypothetical protein VC1899 like domain (Restriction endonuclease-like)"/>
    <property type="match status" value="1"/>
</dbReference>
<gene>
    <name evidence="2" type="ORF">JGI8_01942</name>
</gene>
<evidence type="ECO:0000313" key="3">
    <source>
        <dbReference type="Proteomes" id="UP000182200"/>
    </source>
</evidence>
<feature type="domain" description="CRISPR system ring nuclease SSO1393-like" evidence="1">
    <location>
        <begin position="69"/>
        <end position="201"/>
    </location>
</feature>
<dbReference type="RefSeq" id="WP_047134758.1">
    <property type="nucleotide sequence ID" value="NZ_CZVI01000044.1"/>
</dbReference>
<reference evidence="2 3" key="1">
    <citation type="submission" date="2015-11" db="EMBL/GenBank/DDBJ databases">
        <authorList>
            <person name="Varghese N."/>
        </authorList>
    </citation>
    <scope>NUCLEOTIDE SEQUENCE [LARGE SCALE GENOMIC DNA]</scope>
    <source>
        <strain evidence="2 3">JGI-8</strain>
    </source>
</reference>
<comment type="caution">
    <text evidence="2">The sequence shown here is derived from an EMBL/GenBank/DDBJ whole genome shotgun (WGS) entry which is preliminary data.</text>
</comment>